<dbReference type="EnsemblMetazoa" id="Aqu2.1.07933_001">
    <property type="protein sequence ID" value="Aqu2.1.07933_001"/>
    <property type="gene ID" value="Aqu2.1.07933"/>
</dbReference>
<accession>A0A1X7T144</accession>
<evidence type="ECO:0000256" key="1">
    <source>
        <dbReference type="SAM" id="Coils"/>
    </source>
</evidence>
<evidence type="ECO:0000313" key="2">
    <source>
        <dbReference type="EnsemblMetazoa" id="Aqu2.1.07933_001"/>
    </source>
</evidence>
<evidence type="ECO:0008006" key="3">
    <source>
        <dbReference type="Google" id="ProtNLM"/>
    </source>
</evidence>
<name>A0A1X7T144_AMPQE</name>
<reference evidence="2" key="1">
    <citation type="submission" date="2017-05" db="UniProtKB">
        <authorList>
            <consortium name="EnsemblMetazoa"/>
        </authorList>
    </citation>
    <scope>IDENTIFICATION</scope>
</reference>
<proteinExistence type="predicted"/>
<sequence length="480" mass="54642">MPPDPCFNDEFVEMRVKFGQTFRKIVKILKTSSSAVEDLSDSIKFSYSYLKPRLTQCHDVSSILELIQEKCSLVNIKLLESIMSELDVKEAVAVIDQYKATVEEFFESVSLRLSLNELFSPIPPLRCETATIYVAKNVDDCTLHDIEELISLAANRLSKVVTLVVVKMGNSFTITCSFPVLRSESLIATALDNIDSLIERGVEKLTIGYSTVYDHKLSQNDKAAATFKKYILTSEMKQQLYASVYSSQGTMEQLLISRTIQLLNSEEELASIQQLKEKNEKLEAEMKVLSGMKWEVDQLRTREIEKVEMLQEKISVQGMKILEKESQQKQLQKFLEEKELEKKAELQKIDELLYSSLQEKDTELQKVIQMQQVNDTQYLQAKRVFLEHFIELSVAIAVTPNRLSVVKQLFDSGLVSETNLHQATEDDTVSGIEKGAVLMKELKAFINERPELISSLVAVLEKNEAFKSIAKRIRKVVIVN</sequence>
<dbReference type="InParanoid" id="A0A1X7T144"/>
<dbReference type="AlphaFoldDB" id="A0A1X7T144"/>
<keyword evidence="1" id="KW-0175">Coiled coil</keyword>
<feature type="coiled-coil region" evidence="1">
    <location>
        <begin position="262"/>
        <end position="292"/>
    </location>
</feature>
<protein>
    <recommendedName>
        <fullName evidence="3">Death domain-containing protein</fullName>
    </recommendedName>
</protein>
<organism evidence="2">
    <name type="scientific">Amphimedon queenslandica</name>
    <name type="common">Sponge</name>
    <dbReference type="NCBI Taxonomy" id="400682"/>
    <lineage>
        <taxon>Eukaryota</taxon>
        <taxon>Metazoa</taxon>
        <taxon>Porifera</taxon>
        <taxon>Demospongiae</taxon>
        <taxon>Heteroscleromorpha</taxon>
        <taxon>Haplosclerida</taxon>
        <taxon>Niphatidae</taxon>
        <taxon>Amphimedon</taxon>
    </lineage>
</organism>